<proteinExistence type="predicted"/>
<gene>
    <name evidence="2" type="ORF">EJ08DRAFT_645519</name>
</gene>
<organism evidence="2 3">
    <name type="scientific">Tothia fuscella</name>
    <dbReference type="NCBI Taxonomy" id="1048955"/>
    <lineage>
        <taxon>Eukaryota</taxon>
        <taxon>Fungi</taxon>
        <taxon>Dikarya</taxon>
        <taxon>Ascomycota</taxon>
        <taxon>Pezizomycotina</taxon>
        <taxon>Dothideomycetes</taxon>
        <taxon>Pleosporomycetidae</taxon>
        <taxon>Venturiales</taxon>
        <taxon>Cylindrosympodiaceae</taxon>
        <taxon>Tothia</taxon>
    </lineage>
</organism>
<accession>A0A9P4P0B0</accession>
<evidence type="ECO:0008006" key="4">
    <source>
        <dbReference type="Google" id="ProtNLM"/>
    </source>
</evidence>
<feature type="region of interest" description="Disordered" evidence="1">
    <location>
        <begin position="1"/>
        <end position="62"/>
    </location>
</feature>
<dbReference type="OrthoDB" id="2322499at2759"/>
<dbReference type="InterPro" id="IPR036047">
    <property type="entry name" value="F-box-like_dom_sf"/>
</dbReference>
<feature type="compositionally biased region" description="Polar residues" evidence="1">
    <location>
        <begin position="20"/>
        <end position="40"/>
    </location>
</feature>
<evidence type="ECO:0000313" key="2">
    <source>
        <dbReference type="EMBL" id="KAF2435835.1"/>
    </source>
</evidence>
<evidence type="ECO:0000313" key="3">
    <source>
        <dbReference type="Proteomes" id="UP000800235"/>
    </source>
</evidence>
<name>A0A9P4P0B0_9PEZI</name>
<dbReference type="Proteomes" id="UP000800235">
    <property type="component" value="Unassembled WGS sequence"/>
</dbReference>
<dbReference type="SUPFAM" id="SSF81383">
    <property type="entry name" value="F-box domain"/>
    <property type="match status" value="1"/>
</dbReference>
<sequence length="597" mass="67091">MPYMSPSPDPMDSSLASPLNDSSTKSPRSLSSQVTGSTIVSRIHTAPNGTQKRKVEPQAYHSRKYPRLDHDFRWTPSAHGRIMDQTDCKVSQKCEPSGAFSSMPLPACARLPALIWHKVLMYLPPKSLGQLLLVNHAFSSYLGGTAPILNHDIDERCVHTLHLDAEDIWTQSRRMHHHHLPRPLSGHSELSMWKLIGGKSCQFCAQDSGSQISHNGHAIDFARSPRSQGIRIHWALAIRCCNNCLKRETIMESELLASNLSYLLPALSFATIGDNGWSSPIAGVKRTHPVTSGAKRYLRREVEALRKQTSSVARVLDAAAAEVWLDTLKVSTEKRQRGAARWERWKSNGGAKKLRLPTGSPTRHYQQHAVPGLGFLRLPSPEALQPPATFESAQIAKNARVQEIIHRAAQLDPPIYLDVLRHMPAFSAAHNIPRQLDDVEWVQLQNRFREQRAEAERLAYDAKYAIFNGASTDISEQWDAHLRRPGPATIYHHNLQRRSQSHSPRAIDTAMKMEIPERSHTLFTPNNEHVAAFTQRPRVGQQVLPLPPPPPPPPHSRAITPHVLYDGFGNEYVRTSADHSVKHTPYVQYLPPPPRRY</sequence>
<feature type="compositionally biased region" description="Low complexity" evidence="1">
    <location>
        <begin position="10"/>
        <end position="19"/>
    </location>
</feature>
<evidence type="ECO:0000256" key="1">
    <source>
        <dbReference type="SAM" id="MobiDB-lite"/>
    </source>
</evidence>
<reference evidence="2" key="1">
    <citation type="journal article" date="2020" name="Stud. Mycol.">
        <title>101 Dothideomycetes genomes: a test case for predicting lifestyles and emergence of pathogens.</title>
        <authorList>
            <person name="Haridas S."/>
            <person name="Albert R."/>
            <person name="Binder M."/>
            <person name="Bloem J."/>
            <person name="Labutti K."/>
            <person name="Salamov A."/>
            <person name="Andreopoulos B."/>
            <person name="Baker S."/>
            <person name="Barry K."/>
            <person name="Bills G."/>
            <person name="Bluhm B."/>
            <person name="Cannon C."/>
            <person name="Castanera R."/>
            <person name="Culley D."/>
            <person name="Daum C."/>
            <person name="Ezra D."/>
            <person name="Gonzalez J."/>
            <person name="Henrissat B."/>
            <person name="Kuo A."/>
            <person name="Liang C."/>
            <person name="Lipzen A."/>
            <person name="Lutzoni F."/>
            <person name="Magnuson J."/>
            <person name="Mondo S."/>
            <person name="Nolan M."/>
            <person name="Ohm R."/>
            <person name="Pangilinan J."/>
            <person name="Park H.-J."/>
            <person name="Ramirez L."/>
            <person name="Alfaro M."/>
            <person name="Sun H."/>
            <person name="Tritt A."/>
            <person name="Yoshinaga Y."/>
            <person name="Zwiers L.-H."/>
            <person name="Turgeon B."/>
            <person name="Goodwin S."/>
            <person name="Spatafora J."/>
            <person name="Crous P."/>
            <person name="Grigoriev I."/>
        </authorList>
    </citation>
    <scope>NUCLEOTIDE SEQUENCE</scope>
    <source>
        <strain evidence="2">CBS 130266</strain>
    </source>
</reference>
<dbReference type="AlphaFoldDB" id="A0A9P4P0B0"/>
<keyword evidence="3" id="KW-1185">Reference proteome</keyword>
<dbReference type="CDD" id="cd09917">
    <property type="entry name" value="F-box_SF"/>
    <property type="match status" value="1"/>
</dbReference>
<protein>
    <recommendedName>
        <fullName evidence="4">F-box domain-containing protein</fullName>
    </recommendedName>
</protein>
<comment type="caution">
    <text evidence="2">The sequence shown here is derived from an EMBL/GenBank/DDBJ whole genome shotgun (WGS) entry which is preliminary data.</text>
</comment>
<dbReference type="EMBL" id="MU007012">
    <property type="protein sequence ID" value="KAF2435835.1"/>
    <property type="molecule type" value="Genomic_DNA"/>
</dbReference>